<organism evidence="1 2">
    <name type="scientific">Paucimonas lemoignei</name>
    <name type="common">Pseudomonas lemoignei</name>
    <dbReference type="NCBI Taxonomy" id="29443"/>
    <lineage>
        <taxon>Bacteria</taxon>
        <taxon>Pseudomonadati</taxon>
        <taxon>Pseudomonadota</taxon>
        <taxon>Betaproteobacteria</taxon>
        <taxon>Burkholderiales</taxon>
        <taxon>Burkholderiaceae</taxon>
        <taxon>Paucimonas</taxon>
    </lineage>
</organism>
<dbReference type="Proteomes" id="UP000295382">
    <property type="component" value="Unassembled WGS sequence"/>
</dbReference>
<name>A0A4R3HWJ8_PAULE</name>
<dbReference type="RefSeq" id="WP_132258462.1">
    <property type="nucleotide sequence ID" value="NZ_SLZQ01000004.1"/>
</dbReference>
<dbReference type="OrthoDB" id="8720415at2"/>
<evidence type="ECO:0000313" key="1">
    <source>
        <dbReference type="EMBL" id="TCS37532.1"/>
    </source>
</evidence>
<dbReference type="AlphaFoldDB" id="A0A4R3HWJ8"/>
<accession>A0A4R3HWJ8</accession>
<protein>
    <submittedName>
        <fullName evidence="1">Uncharacterized protein</fullName>
    </submittedName>
</protein>
<keyword evidence="2" id="KW-1185">Reference proteome</keyword>
<comment type="caution">
    <text evidence="1">The sequence shown here is derived from an EMBL/GenBank/DDBJ whole genome shotgun (WGS) entry which is preliminary data.</text>
</comment>
<evidence type="ECO:0000313" key="2">
    <source>
        <dbReference type="Proteomes" id="UP000295382"/>
    </source>
</evidence>
<dbReference type="EMBL" id="SLZQ01000004">
    <property type="protein sequence ID" value="TCS37532.1"/>
    <property type="molecule type" value="Genomic_DNA"/>
</dbReference>
<gene>
    <name evidence="1" type="ORF">EDC30_104336</name>
</gene>
<sequence length="95" mass="10234">MAAQQDWQTESYKGMDIFVTALPHEGTESLWDYTVRIAWPGEDATSEGEVVGKSGDDGDYPSKEAAVQAGLQKGHALVDELGNKGRGEAHAPQMN</sequence>
<reference evidence="1 2" key="1">
    <citation type="submission" date="2019-03" db="EMBL/GenBank/DDBJ databases">
        <title>Genomic Encyclopedia of Type Strains, Phase IV (KMG-IV): sequencing the most valuable type-strain genomes for metagenomic binning, comparative biology and taxonomic classification.</title>
        <authorList>
            <person name="Goeker M."/>
        </authorList>
    </citation>
    <scope>NUCLEOTIDE SEQUENCE [LARGE SCALE GENOMIC DNA]</scope>
    <source>
        <strain evidence="1 2">DSM 7445</strain>
    </source>
</reference>
<proteinExistence type="predicted"/>